<evidence type="ECO:0000313" key="2">
    <source>
        <dbReference type="EMBL" id="KAG2221792.1"/>
    </source>
</evidence>
<evidence type="ECO:0000256" key="1">
    <source>
        <dbReference type="SAM" id="MobiDB-lite"/>
    </source>
</evidence>
<dbReference type="AlphaFoldDB" id="A0A8H7S2Q3"/>
<dbReference type="Proteomes" id="UP000646827">
    <property type="component" value="Unassembled WGS sequence"/>
</dbReference>
<dbReference type="EMBL" id="JAEPRB010000099">
    <property type="protein sequence ID" value="KAG2221792.1"/>
    <property type="molecule type" value="Genomic_DNA"/>
</dbReference>
<keyword evidence="3" id="KW-1185">Reference proteome</keyword>
<organism evidence="2 3">
    <name type="scientific">Circinella minor</name>
    <dbReference type="NCBI Taxonomy" id="1195481"/>
    <lineage>
        <taxon>Eukaryota</taxon>
        <taxon>Fungi</taxon>
        <taxon>Fungi incertae sedis</taxon>
        <taxon>Mucoromycota</taxon>
        <taxon>Mucoromycotina</taxon>
        <taxon>Mucoromycetes</taxon>
        <taxon>Mucorales</taxon>
        <taxon>Lichtheimiaceae</taxon>
        <taxon>Circinella</taxon>
    </lineage>
</organism>
<feature type="region of interest" description="Disordered" evidence="1">
    <location>
        <begin position="344"/>
        <end position="367"/>
    </location>
</feature>
<reference evidence="2 3" key="1">
    <citation type="submission" date="2020-12" db="EMBL/GenBank/DDBJ databases">
        <title>Metabolic potential, ecology and presence of endohyphal bacteria is reflected in genomic diversity of Mucoromycotina.</title>
        <authorList>
            <person name="Muszewska A."/>
            <person name="Okrasinska A."/>
            <person name="Steczkiewicz K."/>
            <person name="Drgas O."/>
            <person name="Orlowska M."/>
            <person name="Perlinska-Lenart U."/>
            <person name="Aleksandrzak-Piekarczyk T."/>
            <person name="Szatraj K."/>
            <person name="Zielenkiewicz U."/>
            <person name="Pilsyk S."/>
            <person name="Malc E."/>
            <person name="Mieczkowski P."/>
            <person name="Kruszewska J.S."/>
            <person name="Biernat P."/>
            <person name="Pawlowska J."/>
        </authorList>
    </citation>
    <scope>NUCLEOTIDE SEQUENCE [LARGE SCALE GENOMIC DNA]</scope>
    <source>
        <strain evidence="2 3">CBS 142.35</strain>
    </source>
</reference>
<evidence type="ECO:0000313" key="3">
    <source>
        <dbReference type="Proteomes" id="UP000646827"/>
    </source>
</evidence>
<protein>
    <submittedName>
        <fullName evidence="2">Uncharacterized protein</fullName>
    </submittedName>
</protein>
<feature type="compositionally biased region" description="Polar residues" evidence="1">
    <location>
        <begin position="344"/>
        <end position="363"/>
    </location>
</feature>
<gene>
    <name evidence="2" type="ORF">INT45_013288</name>
</gene>
<name>A0A8H7S2Q3_9FUNG</name>
<accession>A0A8H7S2Q3</accession>
<proteinExistence type="predicted"/>
<dbReference type="OrthoDB" id="2302329at2759"/>
<comment type="caution">
    <text evidence="2">The sequence shown here is derived from an EMBL/GenBank/DDBJ whole genome shotgun (WGS) entry which is preliminary data.</text>
</comment>
<sequence>MFSTIRLRILSSYKYNPPLFKHITFIIDGHDPRINYINTDIKREKLLSYKFKKNGIRTQIVSDMNDMIIYTSKSDYCSDSSDGSMFLNMKLYNKLSRKDVLATDGGYTLFINQLIELSSEKGYDLSKNNFIYPIPFGAGVEYIDALLADYRLRHNIDVGMLNRFERVHDEHYDDPWISQHISNLVSKLNVPCSHSGPGIHAHSLHLNSSNELFGISPLAATLMESYNIAKSNSYQSPSYKQSSSLDIATLIILNRSTAQVTGAQYKYIAECQKAAYAIISTPEQLNSYFTKWKEIDNIKRRKNNNKEIIEKVSKGLNSSIRKRAVPPAQYPSPSKAPRTGIIAQTDSNSNSSAIATHRSNSPSLIRPASPSINIQQLAAFMFHQLMSQQLPSSILGIPLNTRHAEQSFPSGLPSLQPLALQTFTDSKSNSSNNNILNGIRKKNLKTCAICGSIEYS</sequence>